<feature type="chain" id="PRO_5042158423" description="Secreted protein" evidence="1">
    <location>
        <begin position="19"/>
        <end position="73"/>
    </location>
</feature>
<name>A0AAE0J6B3_9PEZI</name>
<evidence type="ECO:0000313" key="2">
    <source>
        <dbReference type="EMBL" id="KAK3337762.1"/>
    </source>
</evidence>
<feature type="signal peptide" evidence="1">
    <location>
        <begin position="1"/>
        <end position="18"/>
    </location>
</feature>
<keyword evidence="3" id="KW-1185">Reference proteome</keyword>
<gene>
    <name evidence="2" type="ORF">B0T19DRAFT_413457</name>
</gene>
<reference evidence="2" key="1">
    <citation type="journal article" date="2023" name="Mol. Phylogenet. Evol.">
        <title>Genome-scale phylogeny and comparative genomics of the fungal order Sordariales.</title>
        <authorList>
            <person name="Hensen N."/>
            <person name="Bonometti L."/>
            <person name="Westerberg I."/>
            <person name="Brannstrom I.O."/>
            <person name="Guillou S."/>
            <person name="Cros-Aarteil S."/>
            <person name="Calhoun S."/>
            <person name="Haridas S."/>
            <person name="Kuo A."/>
            <person name="Mondo S."/>
            <person name="Pangilinan J."/>
            <person name="Riley R."/>
            <person name="LaButti K."/>
            <person name="Andreopoulos B."/>
            <person name="Lipzen A."/>
            <person name="Chen C."/>
            <person name="Yan M."/>
            <person name="Daum C."/>
            <person name="Ng V."/>
            <person name="Clum A."/>
            <person name="Steindorff A."/>
            <person name="Ohm R.A."/>
            <person name="Martin F."/>
            <person name="Silar P."/>
            <person name="Natvig D.O."/>
            <person name="Lalanne C."/>
            <person name="Gautier V."/>
            <person name="Ament-Velasquez S.L."/>
            <person name="Kruys A."/>
            <person name="Hutchinson M.I."/>
            <person name="Powell A.J."/>
            <person name="Barry K."/>
            <person name="Miller A.N."/>
            <person name="Grigoriev I.V."/>
            <person name="Debuchy R."/>
            <person name="Gladieux P."/>
            <person name="Hiltunen Thoren M."/>
            <person name="Johannesson H."/>
        </authorList>
    </citation>
    <scope>NUCLEOTIDE SEQUENCE</scope>
    <source>
        <strain evidence="2">SMH4131-1</strain>
    </source>
</reference>
<organism evidence="2 3">
    <name type="scientific">Cercophora scortea</name>
    <dbReference type="NCBI Taxonomy" id="314031"/>
    <lineage>
        <taxon>Eukaryota</taxon>
        <taxon>Fungi</taxon>
        <taxon>Dikarya</taxon>
        <taxon>Ascomycota</taxon>
        <taxon>Pezizomycotina</taxon>
        <taxon>Sordariomycetes</taxon>
        <taxon>Sordariomycetidae</taxon>
        <taxon>Sordariales</taxon>
        <taxon>Lasiosphaeriaceae</taxon>
        <taxon>Cercophora</taxon>
    </lineage>
</organism>
<evidence type="ECO:0000256" key="1">
    <source>
        <dbReference type="SAM" id="SignalP"/>
    </source>
</evidence>
<protein>
    <recommendedName>
        <fullName evidence="4">Secreted protein</fullName>
    </recommendedName>
</protein>
<sequence>MAGRLVIHASSWLRCSMAATTLHAVAVLNSATSAARNGIQAVGAPYGTSVAFLPVPHILWSDSRRSGWFQRRR</sequence>
<accession>A0AAE0J6B3</accession>
<reference evidence="2" key="2">
    <citation type="submission" date="2023-06" db="EMBL/GenBank/DDBJ databases">
        <authorList>
            <consortium name="Lawrence Berkeley National Laboratory"/>
            <person name="Haridas S."/>
            <person name="Hensen N."/>
            <person name="Bonometti L."/>
            <person name="Westerberg I."/>
            <person name="Brannstrom I.O."/>
            <person name="Guillou S."/>
            <person name="Cros-Aarteil S."/>
            <person name="Calhoun S."/>
            <person name="Kuo A."/>
            <person name="Mondo S."/>
            <person name="Pangilinan J."/>
            <person name="Riley R."/>
            <person name="Labutti K."/>
            <person name="Andreopoulos B."/>
            <person name="Lipzen A."/>
            <person name="Chen C."/>
            <person name="Yanf M."/>
            <person name="Daum C."/>
            <person name="Ng V."/>
            <person name="Clum A."/>
            <person name="Steindorff A."/>
            <person name="Ohm R."/>
            <person name="Martin F."/>
            <person name="Silar P."/>
            <person name="Natvig D."/>
            <person name="Lalanne C."/>
            <person name="Gautier V."/>
            <person name="Ament-Velasquez S.L."/>
            <person name="Kruys A."/>
            <person name="Hutchinson M.I."/>
            <person name="Powell A.J."/>
            <person name="Barry K."/>
            <person name="Miller A.N."/>
            <person name="Grigoriev I.V."/>
            <person name="Debuchy R."/>
            <person name="Gladieux P."/>
            <person name="Thoren M.H."/>
            <person name="Johannesson H."/>
        </authorList>
    </citation>
    <scope>NUCLEOTIDE SEQUENCE</scope>
    <source>
        <strain evidence="2">SMH4131-1</strain>
    </source>
</reference>
<keyword evidence="1" id="KW-0732">Signal</keyword>
<dbReference type="Proteomes" id="UP001286456">
    <property type="component" value="Unassembled WGS sequence"/>
</dbReference>
<comment type="caution">
    <text evidence="2">The sequence shown here is derived from an EMBL/GenBank/DDBJ whole genome shotgun (WGS) entry which is preliminary data.</text>
</comment>
<dbReference type="AlphaFoldDB" id="A0AAE0J6B3"/>
<evidence type="ECO:0008006" key="4">
    <source>
        <dbReference type="Google" id="ProtNLM"/>
    </source>
</evidence>
<evidence type="ECO:0000313" key="3">
    <source>
        <dbReference type="Proteomes" id="UP001286456"/>
    </source>
</evidence>
<proteinExistence type="predicted"/>
<dbReference type="EMBL" id="JAUEPO010000001">
    <property type="protein sequence ID" value="KAK3337762.1"/>
    <property type="molecule type" value="Genomic_DNA"/>
</dbReference>